<keyword evidence="3" id="KW-1185">Reference proteome</keyword>
<reference evidence="2 3" key="1">
    <citation type="journal article" date="2018" name="Environ. Microbiol.">
        <title>Novel energy conservation strategies and behaviour of Pelotomaculum schinkii driving syntrophic propionate catabolism.</title>
        <authorList>
            <person name="Hidalgo-Ahumada C.A.P."/>
            <person name="Nobu M.K."/>
            <person name="Narihiro T."/>
            <person name="Tamaki H."/>
            <person name="Liu W.T."/>
            <person name="Kamagata Y."/>
            <person name="Stams A.J.M."/>
            <person name="Imachi H."/>
            <person name="Sousa D.Z."/>
        </authorList>
    </citation>
    <scope>NUCLEOTIDE SEQUENCE [LARGE SCALE GENOMIC DNA]</scope>
    <source>
        <strain evidence="2 3">MGP</strain>
    </source>
</reference>
<dbReference type="OrthoDB" id="2379922at2"/>
<organism evidence="2 3">
    <name type="scientific">Pelotomaculum propionicicum</name>
    <dbReference type="NCBI Taxonomy" id="258475"/>
    <lineage>
        <taxon>Bacteria</taxon>
        <taxon>Bacillati</taxon>
        <taxon>Bacillota</taxon>
        <taxon>Clostridia</taxon>
        <taxon>Eubacteriales</taxon>
        <taxon>Desulfotomaculaceae</taxon>
        <taxon>Pelotomaculum</taxon>
    </lineage>
</organism>
<proteinExistence type="predicted"/>
<dbReference type="Gene3D" id="3.30.1330.230">
    <property type="match status" value="1"/>
</dbReference>
<name>A0A4Y7RWR4_9FIRM</name>
<dbReference type="EMBL" id="QFFZ01000003">
    <property type="protein sequence ID" value="TEB13159.1"/>
    <property type="molecule type" value="Genomic_DNA"/>
</dbReference>
<evidence type="ECO:0000259" key="1">
    <source>
        <dbReference type="PROSITE" id="PS51664"/>
    </source>
</evidence>
<sequence>MNQMLGIAVYAGKDGKQPLEDHETLTWLREATLASQPYLAPGPAQPPRRLTDYPQRHSGDFLQDIAYCRQIIEARGMEMLVLDQTRADVGMPVVKVVVPGLRHFWARFAPGRLYDVPVRMGWLKEPLQEEDLNPIPMFF</sequence>
<evidence type="ECO:0000313" key="3">
    <source>
        <dbReference type="Proteomes" id="UP000297597"/>
    </source>
</evidence>
<protein>
    <recommendedName>
        <fullName evidence="1">YcaO domain-containing protein</fullName>
    </recommendedName>
</protein>
<comment type="caution">
    <text evidence="2">The sequence shown here is derived from an EMBL/GenBank/DDBJ whole genome shotgun (WGS) entry which is preliminary data.</text>
</comment>
<dbReference type="PANTHER" id="PTHR37809">
    <property type="entry name" value="RIBOSOMAL PROTEIN S12 METHYLTHIOTRANSFERASE ACCESSORY FACTOR YCAO"/>
    <property type="match status" value="1"/>
</dbReference>
<dbReference type="PANTHER" id="PTHR37809:SF1">
    <property type="entry name" value="RIBOSOMAL PROTEIN S12 METHYLTHIOTRANSFERASE ACCESSORY FACTOR YCAO"/>
    <property type="match status" value="1"/>
</dbReference>
<accession>A0A4Y7RWR4</accession>
<gene>
    <name evidence="2" type="ORF">Pmgp_00455</name>
</gene>
<feature type="domain" description="YcaO" evidence="1">
    <location>
        <begin position="1"/>
        <end position="139"/>
    </location>
</feature>
<evidence type="ECO:0000313" key="2">
    <source>
        <dbReference type="EMBL" id="TEB13159.1"/>
    </source>
</evidence>
<dbReference type="AlphaFoldDB" id="A0A4Y7RWR4"/>
<dbReference type="Gene3D" id="3.30.160.660">
    <property type="match status" value="1"/>
</dbReference>
<dbReference type="InterPro" id="IPR003776">
    <property type="entry name" value="YcaO-like_dom"/>
</dbReference>
<dbReference type="PROSITE" id="PS51664">
    <property type="entry name" value="YCAO"/>
    <property type="match status" value="1"/>
</dbReference>
<dbReference type="Pfam" id="PF02624">
    <property type="entry name" value="YcaO"/>
    <property type="match status" value="1"/>
</dbReference>
<dbReference type="Proteomes" id="UP000297597">
    <property type="component" value="Unassembled WGS sequence"/>
</dbReference>